<dbReference type="PANTHER" id="PTHR22597:SF0">
    <property type="entry name" value="POLYCOMB PROTEIN SUZ12"/>
    <property type="match status" value="1"/>
</dbReference>
<dbReference type="GO" id="GO:0016586">
    <property type="term" value="C:RSC-type complex"/>
    <property type="evidence" value="ECO:0007669"/>
    <property type="project" value="TreeGrafter"/>
</dbReference>
<evidence type="ECO:0000256" key="5">
    <source>
        <dbReference type="ARBA" id="ARBA00022853"/>
    </source>
</evidence>
<evidence type="ECO:0000313" key="12">
    <source>
        <dbReference type="RefSeq" id="XP_034249347.1"/>
    </source>
</evidence>
<feature type="region of interest" description="Disordered" evidence="8">
    <location>
        <begin position="653"/>
        <end position="876"/>
    </location>
</feature>
<sequence length="1081" mass="120424">MPPKKRDKEGETSKTQRSDAAKNDHDLFLQAFEKPTQIYRYLRVRNANSPIFLQRNLSYMQYRMSRSHKSRRNFEVDSILERVSKSLVPAALRGGFMTITFLGFYDKKPVPACEAPKEPVKVETLLLKICHKKRKDTTSPVMSVTVGTSIVPTNPSEECPPPKAPTVSISVDEFCEDPGEVKSYHLLLRVYNAPVNGANGSDQESVEPVTKRRRTSTSRDEIKLFGTDLVIYDKQKQCLLGDGDYELLMDELVQPRNLPRKFPSWEPIGDLNELAPLQRLREFAVTDFMRVFPPQDCNSFELFSNGPTLKFKLEWSREQRSSFVDRPRLMPSREEEVLDSNGNKENRQDRAAKKQVGDKKEEDKKSGKPVIVYQFHYNNNSRQQTEPCSDLHCPWCSLDCGSLFSLLKHLKLCHARFTFTYTPLPNMARVDVAINESYDGSYTGSPHDVIAQPGGSAFSRNGPQIRTSVSNILVCHPKRQKPSLSEFVELEEESGDLQRSFITGHNRLYHHTVTCLPVHPKEMDNDSEGENDPKWLQTKTMMMIDEFTDVNEGEKELMKMWNLHVMKEGYVGDCQVPTACTKFLEKKGKELLDKNLYRNFIVHMCSLFDYGLVSPVALYQIVQQLHEMVKDHHATAMQGSWEAQKEHWIKSGAKEKQNTPSHFKNQAPSGLNVDPSARRKLYSPGSYKSESPSRRKTQQQDDDDEEDDEEDEEDYEDEDDEDDNEKAGNQKSSCSSSSASSTSSDFVTTKKKCVSSSSSCSSSSSDPDKKKIVSSKNGSFPPSIHSQQKGPLILGKAQSTQSQKPSFNLNSKPQLADSGSADALKRKSPSQGLSPSPSQNKSKSMSGFSIEPPVKKKIVTQPNGKPQAMSSQLGTVSSELKRKLTSSIGSTVFPAGSSNINESKKVVVTSLSQHMQPVGNKGTSQGVSDPKKRMSLPAIATNGTKPQINCVTNSAVQNNEFKKKPTISNGVPLLADGKLISNCTVEVSPLVEEIVSASGNKVPSTTFDLIDTKRKPSLGPNSIGIPTDLEENAIQRRKSICTDSPSTQDSSLVLLRRKSFSSNQSSEPSPIQTVPSKGVTS</sequence>
<dbReference type="OrthoDB" id="166746at2759"/>
<evidence type="ECO:0000259" key="10">
    <source>
        <dbReference type="Pfam" id="PF23320"/>
    </source>
</evidence>
<feature type="compositionally biased region" description="Low complexity" evidence="8">
    <location>
        <begin position="732"/>
        <end position="744"/>
    </location>
</feature>
<feature type="compositionally biased region" description="Low complexity" evidence="8">
    <location>
        <begin position="829"/>
        <end position="839"/>
    </location>
</feature>
<dbReference type="CTD" id="48071"/>
<feature type="compositionally biased region" description="Polar residues" evidence="8">
    <location>
        <begin position="1070"/>
        <end position="1081"/>
    </location>
</feature>
<dbReference type="InterPro" id="IPR057540">
    <property type="entry name" value="Znf_SUZ12"/>
</dbReference>
<evidence type="ECO:0000259" key="9">
    <source>
        <dbReference type="Pfam" id="PF09733"/>
    </source>
</evidence>
<accession>A0A6P8ZVK8</accession>
<dbReference type="InterPro" id="IPR019135">
    <property type="entry name" value="Polycomb_protein_VEFS-Box"/>
</dbReference>
<dbReference type="GeneID" id="117650217"/>
<feature type="region of interest" description="Disordered" evidence="8">
    <location>
        <begin position="332"/>
        <end position="366"/>
    </location>
</feature>
<dbReference type="RefSeq" id="XP_034249347.1">
    <property type="nucleotide sequence ID" value="XM_034393456.1"/>
</dbReference>
<dbReference type="GO" id="GO:0035098">
    <property type="term" value="C:ESC/E(Z) complex"/>
    <property type="evidence" value="ECO:0007669"/>
    <property type="project" value="TreeGrafter"/>
</dbReference>
<organism evidence="12">
    <name type="scientific">Thrips palmi</name>
    <name type="common">Melon thrips</name>
    <dbReference type="NCBI Taxonomy" id="161013"/>
    <lineage>
        <taxon>Eukaryota</taxon>
        <taxon>Metazoa</taxon>
        <taxon>Ecdysozoa</taxon>
        <taxon>Arthropoda</taxon>
        <taxon>Hexapoda</taxon>
        <taxon>Insecta</taxon>
        <taxon>Pterygota</taxon>
        <taxon>Neoptera</taxon>
        <taxon>Paraneoptera</taxon>
        <taxon>Thysanoptera</taxon>
        <taxon>Terebrantia</taxon>
        <taxon>Thripoidea</taxon>
        <taxon>Thripidae</taxon>
        <taxon>Thrips</taxon>
    </lineage>
</organism>
<feature type="region of interest" description="Disordered" evidence="8">
    <location>
        <begin position="1"/>
        <end position="20"/>
    </location>
</feature>
<dbReference type="FunCoup" id="A0A6P8ZVK8">
    <property type="interactions" value="1995"/>
</dbReference>
<dbReference type="Pfam" id="PF23320">
    <property type="entry name" value="Zn_SUZ12"/>
    <property type="match status" value="1"/>
</dbReference>
<dbReference type="GO" id="GO:0008270">
    <property type="term" value="F:zinc ion binding"/>
    <property type="evidence" value="ECO:0007669"/>
    <property type="project" value="UniProtKB-KW"/>
</dbReference>
<dbReference type="KEGG" id="tpal:117650217"/>
<evidence type="ECO:0000256" key="8">
    <source>
        <dbReference type="SAM" id="MobiDB-lite"/>
    </source>
</evidence>
<keyword evidence="2" id="KW-0479">Metal-binding</keyword>
<dbReference type="CDD" id="cd21750">
    <property type="entry name" value="ZnB-Zn_SUZ12"/>
    <property type="match status" value="1"/>
</dbReference>
<feature type="compositionally biased region" description="Polar residues" evidence="8">
    <location>
        <begin position="777"/>
        <end position="789"/>
    </location>
</feature>
<feature type="compositionally biased region" description="Polar residues" evidence="8">
    <location>
        <begin position="860"/>
        <end position="876"/>
    </location>
</feature>
<name>A0A6P8ZVK8_THRPL</name>
<feature type="compositionally biased region" description="Polar residues" evidence="8">
    <location>
        <begin position="658"/>
        <end position="669"/>
    </location>
</feature>
<dbReference type="Pfam" id="PF09733">
    <property type="entry name" value="VEFS-Box"/>
    <property type="match status" value="1"/>
</dbReference>
<protein>
    <submittedName>
        <fullName evidence="12">Polycomb protein suz12-A isoform X1</fullName>
    </submittedName>
</protein>
<dbReference type="GO" id="GO:0031490">
    <property type="term" value="F:chromatin DNA binding"/>
    <property type="evidence" value="ECO:0007669"/>
    <property type="project" value="TreeGrafter"/>
</dbReference>
<evidence type="ECO:0000256" key="2">
    <source>
        <dbReference type="ARBA" id="ARBA00022723"/>
    </source>
</evidence>
<evidence type="ECO:0000256" key="6">
    <source>
        <dbReference type="ARBA" id="ARBA00023015"/>
    </source>
</evidence>
<proteinExistence type="inferred from homology"/>
<keyword evidence="6" id="KW-0805">Transcription regulation</keyword>
<feature type="compositionally biased region" description="Polar residues" evidence="8">
    <location>
        <begin position="797"/>
        <end position="813"/>
    </location>
</feature>
<dbReference type="PANTHER" id="PTHR22597">
    <property type="entry name" value="POLYCOMB GROUP PROTEIN"/>
    <property type="match status" value="1"/>
</dbReference>
<evidence type="ECO:0000256" key="1">
    <source>
        <dbReference type="ARBA" id="ARBA00007416"/>
    </source>
</evidence>
<reference evidence="12" key="1">
    <citation type="submission" date="2025-08" db="UniProtKB">
        <authorList>
            <consortium name="RefSeq"/>
        </authorList>
    </citation>
    <scope>IDENTIFICATION</scope>
    <source>
        <tissue evidence="12">Total insect</tissue>
    </source>
</reference>
<feature type="domain" description="Polycomb protein VEFS-Box" evidence="9">
    <location>
        <begin position="498"/>
        <end position="615"/>
    </location>
</feature>
<evidence type="ECO:0000256" key="3">
    <source>
        <dbReference type="ARBA" id="ARBA00022771"/>
    </source>
</evidence>
<dbReference type="AlphaFoldDB" id="A0A6P8ZVK8"/>
<keyword evidence="11" id="KW-1185">Reference proteome</keyword>
<feature type="compositionally biased region" description="Low complexity" evidence="8">
    <location>
        <begin position="754"/>
        <end position="765"/>
    </location>
</feature>
<evidence type="ECO:0000256" key="7">
    <source>
        <dbReference type="ARBA" id="ARBA00023163"/>
    </source>
</evidence>
<keyword evidence="3" id="KW-0863">Zinc-finger</keyword>
<evidence type="ECO:0000313" key="11">
    <source>
        <dbReference type="Proteomes" id="UP000515158"/>
    </source>
</evidence>
<keyword evidence="4" id="KW-0862">Zinc</keyword>
<feature type="compositionally biased region" description="Acidic residues" evidence="8">
    <location>
        <begin position="700"/>
        <end position="724"/>
    </location>
</feature>
<dbReference type="Proteomes" id="UP000515158">
    <property type="component" value="Unplaced"/>
</dbReference>
<evidence type="ECO:0000256" key="4">
    <source>
        <dbReference type="ARBA" id="ARBA00022833"/>
    </source>
</evidence>
<feature type="region of interest" description="Disordered" evidence="8">
    <location>
        <begin position="1059"/>
        <end position="1081"/>
    </location>
</feature>
<keyword evidence="7" id="KW-0804">Transcription</keyword>
<feature type="domain" description="Polycomb protein SUZ12-like zinc finger" evidence="10">
    <location>
        <begin position="371"/>
        <end position="436"/>
    </location>
</feature>
<dbReference type="CDD" id="cd21551">
    <property type="entry name" value="VEFS-box_SUZ12"/>
    <property type="match status" value="1"/>
</dbReference>
<dbReference type="GO" id="GO:0006325">
    <property type="term" value="P:chromatin organization"/>
    <property type="evidence" value="ECO:0007669"/>
    <property type="project" value="UniProtKB-KW"/>
</dbReference>
<comment type="similarity">
    <text evidence="1">Belongs to the VEFS (VRN2-EMF2-FIS2-SU(Z)12) family.</text>
</comment>
<feature type="compositionally biased region" description="Basic and acidic residues" evidence="8">
    <location>
        <begin position="342"/>
        <end position="366"/>
    </location>
</feature>
<keyword evidence="5" id="KW-0156">Chromatin regulator</keyword>
<dbReference type="CDD" id="cd21740">
    <property type="entry name" value="C2_II_SUZ12"/>
    <property type="match status" value="1"/>
</dbReference>
<gene>
    <name evidence="12" type="primary">LOC117650217</name>
</gene>
<dbReference type="InParanoid" id="A0A6P8ZVK8"/>
<feature type="compositionally biased region" description="Low complexity" evidence="8">
    <location>
        <begin position="1060"/>
        <end position="1069"/>
    </location>
</feature>